<feature type="compositionally biased region" description="Low complexity" evidence="1">
    <location>
        <begin position="12"/>
        <end position="30"/>
    </location>
</feature>
<name>A0AAD5WTX9_9PEZI</name>
<accession>A0AAD5WTX9</accession>
<evidence type="ECO:0000313" key="2">
    <source>
        <dbReference type="EMBL" id="KAJ2904307.1"/>
    </source>
</evidence>
<sequence>MSRSTSSLDVEPSGGTSSGLGSPSGPNSIPTSSPPLREEVHLEPFPLWLGDQQHSVPGRLLKQDLEQRYFQAHNYFAFGDTKSTADYPGILLLPGGTEIDEPFTPSKPRPPRPPGTPPENKSAITGDDQNAQPFQPISDFIKRNSQLFQNPVASPLDIIGDNRDTQPFQPLANRVVYIDTT</sequence>
<reference evidence="2" key="1">
    <citation type="submission" date="2022-07" db="EMBL/GenBank/DDBJ databases">
        <title>Draft genome sequence of Zalerion maritima ATCC 34329, a (micro)plastics degrading marine fungus.</title>
        <authorList>
            <person name="Paco A."/>
            <person name="Goncalves M.F.M."/>
            <person name="Rocha-Santos T.A.P."/>
            <person name="Alves A."/>
        </authorList>
    </citation>
    <scope>NUCLEOTIDE SEQUENCE</scope>
    <source>
        <strain evidence="2">ATCC 34329</strain>
    </source>
</reference>
<dbReference type="Proteomes" id="UP001201980">
    <property type="component" value="Unassembled WGS sequence"/>
</dbReference>
<dbReference type="EMBL" id="JAKWBI020000057">
    <property type="protein sequence ID" value="KAJ2904307.1"/>
    <property type="molecule type" value="Genomic_DNA"/>
</dbReference>
<feature type="region of interest" description="Disordered" evidence="1">
    <location>
        <begin position="89"/>
        <end position="134"/>
    </location>
</feature>
<feature type="compositionally biased region" description="Pro residues" evidence="1">
    <location>
        <begin position="105"/>
        <end position="117"/>
    </location>
</feature>
<gene>
    <name evidence="2" type="ORF">MKZ38_008366</name>
</gene>
<organism evidence="2 3">
    <name type="scientific">Zalerion maritima</name>
    <dbReference type="NCBI Taxonomy" id="339359"/>
    <lineage>
        <taxon>Eukaryota</taxon>
        <taxon>Fungi</taxon>
        <taxon>Dikarya</taxon>
        <taxon>Ascomycota</taxon>
        <taxon>Pezizomycotina</taxon>
        <taxon>Sordariomycetes</taxon>
        <taxon>Lulworthiomycetidae</taxon>
        <taxon>Lulworthiales</taxon>
        <taxon>Lulworthiaceae</taxon>
        <taxon>Zalerion</taxon>
    </lineage>
</organism>
<proteinExistence type="predicted"/>
<keyword evidence="3" id="KW-1185">Reference proteome</keyword>
<evidence type="ECO:0000256" key="1">
    <source>
        <dbReference type="SAM" id="MobiDB-lite"/>
    </source>
</evidence>
<comment type="caution">
    <text evidence="2">The sequence shown here is derived from an EMBL/GenBank/DDBJ whole genome shotgun (WGS) entry which is preliminary data.</text>
</comment>
<protein>
    <submittedName>
        <fullName evidence="2">Uncharacterized protein</fullName>
    </submittedName>
</protein>
<dbReference type="AlphaFoldDB" id="A0AAD5WTX9"/>
<feature type="region of interest" description="Disordered" evidence="1">
    <location>
        <begin position="1"/>
        <end position="38"/>
    </location>
</feature>
<evidence type="ECO:0000313" key="3">
    <source>
        <dbReference type="Proteomes" id="UP001201980"/>
    </source>
</evidence>